<name>A0A2H5BQ40_9CAUD</name>
<gene>
    <name evidence="1" type="ORF">VPR_086</name>
</gene>
<dbReference type="Proteomes" id="UP000240283">
    <property type="component" value="Segment"/>
</dbReference>
<sequence length="173" mass="19814">MMKINIKNARRLETAIEEEISRIRGKISGFSDKFDSKDKAEEGTFHSIVELEKKWSALQHIRFEIRDLIGKFNSESEINVKAGKIALLSERADLIQSLSTYKRTTTQRNYSNDSTYYSAGLSEEVREEYHADLLSIRREIQRLKDQCQGINASGTIELDSNAESYLKKAGLMD</sequence>
<reference evidence="1 2" key="1">
    <citation type="submission" date="2017-12" db="EMBL/GenBank/DDBJ databases">
        <title>Genomic analysis of a novel phage Vp_R1 lytic to Vibrio parahaemolyticus.</title>
        <authorList>
            <person name="Ren H."/>
            <person name="Li Z."/>
        </authorList>
    </citation>
    <scope>NUCLEOTIDE SEQUENCE [LARGE SCALE GENOMIC DNA]</scope>
</reference>
<organism evidence="1 2">
    <name type="scientific">Vibrio phage Vp_R1</name>
    <dbReference type="NCBI Taxonomy" id="2059867"/>
    <lineage>
        <taxon>Viruses</taxon>
        <taxon>Duplodnaviria</taxon>
        <taxon>Heunggongvirae</taxon>
        <taxon>Uroviricota</taxon>
        <taxon>Caudoviricetes</taxon>
        <taxon>Grimontviridae</taxon>
        <taxon>Dalianvirus</taxon>
        <taxon>Dalianvirus R1</taxon>
    </lineage>
</organism>
<evidence type="ECO:0000313" key="2">
    <source>
        <dbReference type="Proteomes" id="UP000240283"/>
    </source>
</evidence>
<accession>A0A2H5BQ40</accession>
<evidence type="ECO:0000313" key="1">
    <source>
        <dbReference type="EMBL" id="AUG88450.1"/>
    </source>
</evidence>
<dbReference type="EMBL" id="MG603697">
    <property type="protein sequence ID" value="AUG88450.1"/>
    <property type="molecule type" value="Genomic_DNA"/>
</dbReference>
<protein>
    <submittedName>
        <fullName evidence="1">Uncharacterized protein</fullName>
    </submittedName>
</protein>
<keyword evidence="2" id="KW-1185">Reference proteome</keyword>
<proteinExistence type="predicted"/>